<dbReference type="AlphaFoldDB" id="A0A6B3N0E4"/>
<protein>
    <submittedName>
        <fullName evidence="1">Uncharacterized protein</fullName>
    </submittedName>
</protein>
<evidence type="ECO:0000313" key="1">
    <source>
        <dbReference type="EMBL" id="NER26559.1"/>
    </source>
</evidence>
<gene>
    <name evidence="1" type="ORF">F6J89_02740</name>
</gene>
<name>A0A6B3N0E4_9CYAN</name>
<organism evidence="1">
    <name type="scientific">Symploca sp. SIO1C4</name>
    <dbReference type="NCBI Taxonomy" id="2607765"/>
    <lineage>
        <taxon>Bacteria</taxon>
        <taxon>Bacillati</taxon>
        <taxon>Cyanobacteriota</taxon>
        <taxon>Cyanophyceae</taxon>
        <taxon>Coleofasciculales</taxon>
        <taxon>Coleofasciculaceae</taxon>
        <taxon>Symploca</taxon>
    </lineage>
</organism>
<sequence length="212" mass="23814">MPDFTENNQFVVDGNQLYVRNENASVRGHSIDKGTSKKFSVPEEGRIYFYLAKSNQKYFKDCLETAEDLINNDYPSTPDKDKIRSKVKRLGTDFGDTDEKNIQAAKDYKKLYGNYADDKADPKVGEAYVIVSLSDKTKYPYHAAAVIAEDGKSRVTLEVFAAGQDAKTRTETGDYYMYSLVIGGKPTTFHDKWKSNSTLVGGDPITIVIEKK</sequence>
<reference evidence="1" key="1">
    <citation type="submission" date="2019-11" db="EMBL/GenBank/DDBJ databases">
        <title>Genomic insights into an expanded diversity of filamentous marine cyanobacteria reveals the extraordinary biosynthetic potential of Moorea and Okeania.</title>
        <authorList>
            <person name="Ferreira Leao T."/>
            <person name="Wang M."/>
            <person name="Moss N."/>
            <person name="Da Silva R."/>
            <person name="Sanders J."/>
            <person name="Nurk S."/>
            <person name="Gurevich A."/>
            <person name="Humphrey G."/>
            <person name="Reher R."/>
            <person name="Zhu Q."/>
            <person name="Belda-Ferre P."/>
            <person name="Glukhov E."/>
            <person name="Rex R."/>
            <person name="Dorrestein P.C."/>
            <person name="Knight R."/>
            <person name="Pevzner P."/>
            <person name="Gerwick W.H."/>
            <person name="Gerwick L."/>
        </authorList>
    </citation>
    <scope>NUCLEOTIDE SEQUENCE</scope>
    <source>
        <strain evidence="1">SIO1C4</strain>
    </source>
</reference>
<accession>A0A6B3N0E4</accession>
<proteinExistence type="predicted"/>
<comment type="caution">
    <text evidence="1">The sequence shown here is derived from an EMBL/GenBank/DDBJ whole genome shotgun (WGS) entry which is preliminary data.</text>
</comment>
<dbReference type="EMBL" id="JAAHFQ010000035">
    <property type="protein sequence ID" value="NER26559.1"/>
    <property type="molecule type" value="Genomic_DNA"/>
</dbReference>